<keyword evidence="2" id="KW-1185">Reference proteome</keyword>
<dbReference type="EMBL" id="CAAALY010122134">
    <property type="protein sequence ID" value="VEL31421.1"/>
    <property type="molecule type" value="Genomic_DNA"/>
</dbReference>
<proteinExistence type="predicted"/>
<accession>A0A3S5AT56</accession>
<name>A0A3S5AT56_9PLAT</name>
<protein>
    <submittedName>
        <fullName evidence="1">Uncharacterized protein</fullName>
    </submittedName>
</protein>
<comment type="caution">
    <text evidence="1">The sequence shown here is derived from an EMBL/GenBank/DDBJ whole genome shotgun (WGS) entry which is preliminary data.</text>
</comment>
<reference evidence="1" key="1">
    <citation type="submission" date="2018-11" db="EMBL/GenBank/DDBJ databases">
        <authorList>
            <consortium name="Pathogen Informatics"/>
        </authorList>
    </citation>
    <scope>NUCLEOTIDE SEQUENCE</scope>
</reference>
<evidence type="ECO:0000313" key="2">
    <source>
        <dbReference type="Proteomes" id="UP000784294"/>
    </source>
</evidence>
<dbReference type="Proteomes" id="UP000784294">
    <property type="component" value="Unassembled WGS sequence"/>
</dbReference>
<dbReference type="AlphaFoldDB" id="A0A3S5AT56"/>
<evidence type="ECO:0000313" key="1">
    <source>
        <dbReference type="EMBL" id="VEL31421.1"/>
    </source>
</evidence>
<gene>
    <name evidence="1" type="ORF">PXEA_LOCUS24861</name>
</gene>
<organism evidence="1 2">
    <name type="scientific">Protopolystoma xenopodis</name>
    <dbReference type="NCBI Taxonomy" id="117903"/>
    <lineage>
        <taxon>Eukaryota</taxon>
        <taxon>Metazoa</taxon>
        <taxon>Spiralia</taxon>
        <taxon>Lophotrochozoa</taxon>
        <taxon>Platyhelminthes</taxon>
        <taxon>Monogenea</taxon>
        <taxon>Polyopisthocotylea</taxon>
        <taxon>Polystomatidea</taxon>
        <taxon>Polystomatidae</taxon>
        <taxon>Protopolystoma</taxon>
    </lineage>
</organism>
<sequence>MERIEMADHPLSEPPKESLKRTCRRSSIFVHQAPLANNLGQLGTAKLAGGQRHTNQVDIATQPLRCDRLLLSTSSVHCPTFLLQLTLSNPNL</sequence>